<sequence length="482" mass="50555">MSITIPELSTWIDGTPTASAVVVEDHLHDPNTGEALQQSRSSSLEQVEQALVAASSAHRSGAWQNLGLEGRGSRLRHLADLVDARQDEIAQLDSLNSGVTMRETALFAGSLGDTIRTAVQIAEDLGESSPLGASQGPVVLRRRPWGPTALIAPWNAPSAVAVKKMAYALVSGAPVVLKPSPASPWSAELLAAAAAEVDLPAGVFSLVLGGGEVGQQICSDPRIKAISMTGSTATGRLIARASAPNLTRLRLELGSNNPAIVMADAAVADVVDDLATGMIKLNGQWCEAPRRAFVHESVFSDVQEALVDRMSRIRVGSSFDEDSELGPMAFEQRRDDLDSQRRRVAVRGARVDAGAEIPEDGWFFAPTVASATSVELPGEVFGPMIALEPYSSLDDAIAQANSGPHGLTGYVFSSDVDRAVAVGARLEAGEVKVNGTSLLDMADLSAQSFFGDSGLGGHGDVDVLDFYSGKQVVGVDLIDPPM</sequence>
<dbReference type="AlphaFoldDB" id="A0A371NYW1"/>
<keyword evidence="4" id="KW-1185">Reference proteome</keyword>
<dbReference type="EMBL" id="QUBR01000003">
    <property type="protein sequence ID" value="REK68884.1"/>
    <property type="molecule type" value="Genomic_DNA"/>
</dbReference>
<dbReference type="Proteomes" id="UP000265581">
    <property type="component" value="Unassembled WGS sequence"/>
</dbReference>
<dbReference type="Gene3D" id="3.40.605.10">
    <property type="entry name" value="Aldehyde Dehydrogenase, Chain A, domain 1"/>
    <property type="match status" value="1"/>
</dbReference>
<dbReference type="InterPro" id="IPR016161">
    <property type="entry name" value="Ald_DH/histidinol_DH"/>
</dbReference>
<dbReference type="GO" id="GO:0016620">
    <property type="term" value="F:oxidoreductase activity, acting on the aldehyde or oxo group of donors, NAD or NADP as acceptor"/>
    <property type="evidence" value="ECO:0007669"/>
    <property type="project" value="InterPro"/>
</dbReference>
<protein>
    <submittedName>
        <fullName evidence="3">Aldehyde dehydrogenase family protein</fullName>
    </submittedName>
</protein>
<keyword evidence="1" id="KW-0560">Oxidoreductase</keyword>
<dbReference type="InterPro" id="IPR016163">
    <property type="entry name" value="Ald_DH_C"/>
</dbReference>
<dbReference type="OrthoDB" id="5720601at2"/>
<evidence type="ECO:0000313" key="3">
    <source>
        <dbReference type="EMBL" id="REK68884.1"/>
    </source>
</evidence>
<reference evidence="3 4" key="1">
    <citation type="submission" date="2018-08" db="EMBL/GenBank/DDBJ databases">
        <title>Aeromicrobium sp. M2KJ-4, whole genome shotgun sequence.</title>
        <authorList>
            <person name="Tuo L."/>
        </authorList>
    </citation>
    <scope>NUCLEOTIDE SEQUENCE [LARGE SCALE GENOMIC DNA]</scope>
    <source>
        <strain evidence="3 4">M2KJ-4</strain>
    </source>
</reference>
<feature type="domain" description="Aldehyde dehydrogenase" evidence="2">
    <location>
        <begin position="28"/>
        <end position="471"/>
    </location>
</feature>
<dbReference type="SUPFAM" id="SSF53720">
    <property type="entry name" value="ALDH-like"/>
    <property type="match status" value="1"/>
</dbReference>
<dbReference type="Gene3D" id="3.40.309.10">
    <property type="entry name" value="Aldehyde Dehydrogenase, Chain A, domain 2"/>
    <property type="match status" value="1"/>
</dbReference>
<dbReference type="PANTHER" id="PTHR11699">
    <property type="entry name" value="ALDEHYDE DEHYDROGENASE-RELATED"/>
    <property type="match status" value="1"/>
</dbReference>
<dbReference type="InterPro" id="IPR015590">
    <property type="entry name" value="Aldehyde_DH_dom"/>
</dbReference>
<evidence type="ECO:0000256" key="1">
    <source>
        <dbReference type="ARBA" id="ARBA00023002"/>
    </source>
</evidence>
<evidence type="ECO:0000259" key="2">
    <source>
        <dbReference type="Pfam" id="PF00171"/>
    </source>
</evidence>
<evidence type="ECO:0000313" key="4">
    <source>
        <dbReference type="Proteomes" id="UP000265581"/>
    </source>
</evidence>
<accession>A0A371NYW1</accession>
<name>A0A371NYW1_9ACTN</name>
<dbReference type="RefSeq" id="WP_119705806.1">
    <property type="nucleotide sequence ID" value="NZ_JBHSOI010000001.1"/>
</dbReference>
<proteinExistence type="predicted"/>
<gene>
    <name evidence="3" type="ORF">DX116_18655</name>
</gene>
<dbReference type="CDD" id="cd07078">
    <property type="entry name" value="ALDH"/>
    <property type="match status" value="1"/>
</dbReference>
<organism evidence="3 4">
    <name type="scientific">Aeromicrobium endophyticum</name>
    <dbReference type="NCBI Taxonomy" id="2292704"/>
    <lineage>
        <taxon>Bacteria</taxon>
        <taxon>Bacillati</taxon>
        <taxon>Actinomycetota</taxon>
        <taxon>Actinomycetes</taxon>
        <taxon>Propionibacteriales</taxon>
        <taxon>Nocardioidaceae</taxon>
        <taxon>Aeromicrobium</taxon>
    </lineage>
</organism>
<comment type="caution">
    <text evidence="3">The sequence shown here is derived from an EMBL/GenBank/DDBJ whole genome shotgun (WGS) entry which is preliminary data.</text>
</comment>
<dbReference type="InterPro" id="IPR016162">
    <property type="entry name" value="Ald_DH_N"/>
</dbReference>
<dbReference type="Pfam" id="PF00171">
    <property type="entry name" value="Aldedh"/>
    <property type="match status" value="1"/>
</dbReference>